<organism evidence="10 11">
    <name type="scientific">Providencia rettgeri</name>
    <dbReference type="NCBI Taxonomy" id="587"/>
    <lineage>
        <taxon>Bacteria</taxon>
        <taxon>Pseudomonadati</taxon>
        <taxon>Pseudomonadota</taxon>
        <taxon>Gammaproteobacteria</taxon>
        <taxon>Enterobacterales</taxon>
        <taxon>Morganellaceae</taxon>
        <taxon>Providencia</taxon>
    </lineage>
</organism>
<evidence type="ECO:0000256" key="5">
    <source>
        <dbReference type="ARBA" id="ARBA00023136"/>
    </source>
</evidence>
<evidence type="ECO:0000256" key="1">
    <source>
        <dbReference type="ARBA" id="ARBA00004571"/>
    </source>
</evidence>
<evidence type="ECO:0000259" key="8">
    <source>
        <dbReference type="Pfam" id="PF04575"/>
    </source>
</evidence>
<dbReference type="EMBL" id="UGTZ01000001">
    <property type="protein sequence ID" value="SUC30340.1"/>
    <property type="molecule type" value="Genomic_DNA"/>
</dbReference>
<evidence type="ECO:0000313" key="11">
    <source>
        <dbReference type="Proteomes" id="UP000254208"/>
    </source>
</evidence>
<keyword evidence="4" id="KW-0732">Signal</keyword>
<proteinExistence type="inferred from homology"/>
<evidence type="ECO:0000256" key="3">
    <source>
        <dbReference type="ARBA" id="ARBA00022692"/>
    </source>
</evidence>
<keyword evidence="2" id="KW-1134">Transmembrane beta strand</keyword>
<evidence type="ECO:0000256" key="7">
    <source>
        <dbReference type="ARBA" id="ARBA00023609"/>
    </source>
</evidence>
<name>A0A379FNK4_PRORE</name>
<comment type="similarity">
    <text evidence="7">Belongs to the Slam family.</text>
</comment>
<dbReference type="GO" id="GO:0009279">
    <property type="term" value="C:cell outer membrane"/>
    <property type="evidence" value="ECO:0007669"/>
    <property type="project" value="UniProtKB-SubCell"/>
</dbReference>
<keyword evidence="5" id="KW-0472">Membrane</keyword>
<feature type="domain" description="Surface lipoprotein assembly modifier C-terminal" evidence="8">
    <location>
        <begin position="213"/>
        <end position="499"/>
    </location>
</feature>
<evidence type="ECO:0000313" key="10">
    <source>
        <dbReference type="EMBL" id="SUC30340.1"/>
    </source>
</evidence>
<dbReference type="GeneID" id="93672296"/>
<dbReference type="Pfam" id="PF04575">
    <property type="entry name" value="SlipAM"/>
    <property type="match status" value="1"/>
</dbReference>
<gene>
    <name evidence="10" type="ORF">NCTC11801_01266</name>
</gene>
<dbReference type="InterPro" id="IPR057556">
    <property type="entry name" value="TPR_Slam"/>
</dbReference>
<evidence type="ECO:0000256" key="2">
    <source>
        <dbReference type="ARBA" id="ARBA00022452"/>
    </source>
</evidence>
<keyword evidence="6" id="KW-0998">Cell outer membrane</keyword>
<dbReference type="RefSeq" id="WP_115166827.1">
    <property type="nucleotide sequence ID" value="NZ_CP077317.1"/>
</dbReference>
<dbReference type="InterPro" id="IPR011990">
    <property type="entry name" value="TPR-like_helical_dom_sf"/>
</dbReference>
<evidence type="ECO:0000256" key="6">
    <source>
        <dbReference type="ARBA" id="ARBA00023237"/>
    </source>
</evidence>
<evidence type="ECO:0000256" key="4">
    <source>
        <dbReference type="ARBA" id="ARBA00022729"/>
    </source>
</evidence>
<keyword evidence="3" id="KW-0812">Transmembrane</keyword>
<accession>A0A379FNK4</accession>
<protein>
    <submittedName>
        <fullName evidence="10">TPR repeat-containing protein NMB0313</fullName>
    </submittedName>
</protein>
<comment type="subcellular location">
    <subcellularLocation>
        <location evidence="1">Cell outer membrane</location>
        <topology evidence="1">Multi-pass membrane protein</topology>
    </subcellularLocation>
</comment>
<dbReference type="Pfam" id="PF24575">
    <property type="entry name" value="TPR_Slam"/>
    <property type="match status" value="1"/>
</dbReference>
<dbReference type="AlphaFoldDB" id="A0A379FNK4"/>
<evidence type="ECO:0000259" key="9">
    <source>
        <dbReference type="Pfam" id="PF24575"/>
    </source>
</evidence>
<reference evidence="10 11" key="1">
    <citation type="submission" date="2018-06" db="EMBL/GenBank/DDBJ databases">
        <authorList>
            <consortium name="Pathogen Informatics"/>
            <person name="Doyle S."/>
        </authorList>
    </citation>
    <scope>NUCLEOTIDE SEQUENCE [LARGE SCALE GENOMIC DNA]</scope>
    <source>
        <strain evidence="10 11">NCTC11801</strain>
    </source>
</reference>
<dbReference type="Proteomes" id="UP000254208">
    <property type="component" value="Unassembled WGS sequence"/>
</dbReference>
<dbReference type="Gene3D" id="1.25.40.10">
    <property type="entry name" value="Tetratricopeptide repeat domain"/>
    <property type="match status" value="1"/>
</dbReference>
<dbReference type="InterPro" id="IPR007655">
    <property type="entry name" value="Slam_C"/>
</dbReference>
<dbReference type="SUPFAM" id="SSF48452">
    <property type="entry name" value="TPR-like"/>
    <property type="match status" value="1"/>
</dbReference>
<feature type="domain" description="Surface lipoprotein assembly modifier N-terminal TPR repeats region" evidence="9">
    <location>
        <begin position="83"/>
        <end position="177"/>
    </location>
</feature>
<sequence>MTGSWPLPFITEANPMRYLLLTPAIMMLIAVFSAFPASLDTDREQLLWQKDKQNYRDKSAVVPNKDQLLLPDDLSINLNGENYALENNAQDLGQAIYLAINHRQFEDVQRLLPRYQQLADADPLLILFAKAEIAKSQNHYPEAIAHYQQILARSPKFLRIKLELARAYFEDNQNKESLALFQNLINDETLALPTNVKQTIQQFISAIENRTAWTGSLSFGYKYNSNINQVPDKNKVWETPGGTWKMANPKSSPGLTYDASLSKIIPISGNHSLQIKGTSYGDRYPHYAEFSENTSSLATLYRFNDANTTIAFGPLVELKTVNEKRRYLGIGGKIEADYQFSPRVLLSTSADYQQLHYQKPYDSANGNRSSLHLTGVYGITPDTSLFLGADATRLTTEVRSDDYDQLGIRGGFYHVLTPDIHLLALATYRESQFKAFNQMLNVKRHDREAMYFARLSFPNYSLLTFTPYTSYRFRDNRSSADGIYSYHQHEISIGLETRF</sequence>